<reference evidence="2 3" key="1">
    <citation type="submission" date="2020-07" db="EMBL/GenBank/DDBJ databases">
        <title>Sequencing the genomes of 1000 actinobacteria strains.</title>
        <authorList>
            <person name="Klenk H.-P."/>
        </authorList>
    </citation>
    <scope>NUCLEOTIDE SEQUENCE [LARGE SCALE GENOMIC DNA]</scope>
    <source>
        <strain evidence="2 3">DSM 21349</strain>
    </source>
</reference>
<proteinExistence type="predicted"/>
<sequence length="432" mass="47994">MYGENAGALRTELSTLLRQHRIQQRIGGPGIHTVPVTTTDAEREQMGRLIQRYRYGVLTWCRQALTFPGPDVGVSRRGRAAAQDVELRRRLEATFVASGASLPTLAELTTPHRFALVDSWRLAARAAALGEHDLAGDMAPGQLDINQRLTIVKDTAEIIRGLIVLDRRYDNVPGWESLVGSTRLERAADACAFLTAEDYTVDRRGWRPPATTLDGPVRPGIAGVIQAEHNVLIHLNRFPNALNFRRLLDSQRELSTLLAARATGAEPGLSARWHRRGETYRALQRQARSLGGYVGAGNQAVAEAANAISRLQRLPRDTTLGQRTIRDISTLFDAIDLRLADTFENGSRERLYFVATRLPRIVDNDGQAIHAVRTRYVPITEPIHADLRRLVRDQLRPRARQTDTPSGATGSRRELSEAIQHRPPSRAPGIDL</sequence>
<organism evidence="2 3">
    <name type="scientific">Nocardioides ginsengisegetis</name>
    <dbReference type="NCBI Taxonomy" id="661491"/>
    <lineage>
        <taxon>Bacteria</taxon>
        <taxon>Bacillati</taxon>
        <taxon>Actinomycetota</taxon>
        <taxon>Actinomycetes</taxon>
        <taxon>Propionibacteriales</taxon>
        <taxon>Nocardioidaceae</taxon>
        <taxon>Nocardioides</taxon>
    </lineage>
</organism>
<dbReference type="Proteomes" id="UP000580910">
    <property type="component" value="Unassembled WGS sequence"/>
</dbReference>
<evidence type="ECO:0000256" key="1">
    <source>
        <dbReference type="SAM" id="MobiDB-lite"/>
    </source>
</evidence>
<dbReference type="AlphaFoldDB" id="A0A7W3IYV2"/>
<evidence type="ECO:0000313" key="3">
    <source>
        <dbReference type="Proteomes" id="UP000580910"/>
    </source>
</evidence>
<dbReference type="EMBL" id="JACGXA010000001">
    <property type="protein sequence ID" value="MBA8803198.1"/>
    <property type="molecule type" value="Genomic_DNA"/>
</dbReference>
<feature type="region of interest" description="Disordered" evidence="1">
    <location>
        <begin position="394"/>
        <end position="432"/>
    </location>
</feature>
<name>A0A7W3IYV2_9ACTN</name>
<protein>
    <submittedName>
        <fullName evidence="2">Uncharacterized protein</fullName>
    </submittedName>
</protein>
<feature type="compositionally biased region" description="Basic and acidic residues" evidence="1">
    <location>
        <begin position="411"/>
        <end position="420"/>
    </location>
</feature>
<accession>A0A7W3IYV2</accession>
<dbReference type="RefSeq" id="WP_182538039.1">
    <property type="nucleotide sequence ID" value="NZ_JACGXA010000001.1"/>
</dbReference>
<comment type="caution">
    <text evidence="2">The sequence shown here is derived from an EMBL/GenBank/DDBJ whole genome shotgun (WGS) entry which is preliminary data.</text>
</comment>
<gene>
    <name evidence="2" type="ORF">FB382_001489</name>
</gene>
<keyword evidence="3" id="KW-1185">Reference proteome</keyword>
<evidence type="ECO:0000313" key="2">
    <source>
        <dbReference type="EMBL" id="MBA8803198.1"/>
    </source>
</evidence>